<evidence type="ECO:0000313" key="2">
    <source>
        <dbReference type="EMBL" id="TWT96677.1"/>
    </source>
</evidence>
<dbReference type="EMBL" id="SJPR01000003">
    <property type="protein sequence ID" value="TWT96677.1"/>
    <property type="molecule type" value="Genomic_DNA"/>
</dbReference>
<sequence length="285" mass="30809">MLLVALAAVGCSTLLSVNDKPLPVGSPLRTAGRSSDGVRFEVYWATLPPDVEADDQASLWRFVQEERLDEGLRARLQRNGLRAGVVGGVPPQEIMRLLDPRPSDAPDDADGTVSRLSAPTGVKKQEMTVRPGEPAQVNASEVSPEATLLLADERGPWGETFQRVQAIYKVGVEPRRGGGHLISVAPELHHGEARMRWVADGAGAITRPKATREERAFPDLRIEAPLMVGEMLLVTSLSDSQSRLGDFFHRADGEVSGARKAILVRLVQTPPEADFAAAAADRLDF</sequence>
<organism evidence="2 3">
    <name type="scientific">Botrimarina colliarenosi</name>
    <dbReference type="NCBI Taxonomy" id="2528001"/>
    <lineage>
        <taxon>Bacteria</taxon>
        <taxon>Pseudomonadati</taxon>
        <taxon>Planctomycetota</taxon>
        <taxon>Planctomycetia</taxon>
        <taxon>Pirellulales</taxon>
        <taxon>Lacipirellulaceae</taxon>
        <taxon>Botrimarina</taxon>
    </lineage>
</organism>
<dbReference type="Proteomes" id="UP000317421">
    <property type="component" value="Unassembled WGS sequence"/>
</dbReference>
<proteinExistence type="predicted"/>
<dbReference type="AlphaFoldDB" id="A0A5C6ABD7"/>
<reference evidence="2 3" key="1">
    <citation type="submission" date="2019-02" db="EMBL/GenBank/DDBJ databases">
        <title>Deep-cultivation of Planctomycetes and their phenomic and genomic characterization uncovers novel biology.</title>
        <authorList>
            <person name="Wiegand S."/>
            <person name="Jogler M."/>
            <person name="Boedeker C."/>
            <person name="Pinto D."/>
            <person name="Vollmers J."/>
            <person name="Rivas-Marin E."/>
            <person name="Kohn T."/>
            <person name="Peeters S.H."/>
            <person name="Heuer A."/>
            <person name="Rast P."/>
            <person name="Oberbeckmann S."/>
            <person name="Bunk B."/>
            <person name="Jeske O."/>
            <person name="Meyerdierks A."/>
            <person name="Storesund J.E."/>
            <person name="Kallscheuer N."/>
            <person name="Luecker S."/>
            <person name="Lage O.M."/>
            <person name="Pohl T."/>
            <person name="Merkel B.J."/>
            <person name="Hornburger P."/>
            <person name="Mueller R.-W."/>
            <person name="Bruemmer F."/>
            <person name="Labrenz M."/>
            <person name="Spormann A.M."/>
            <person name="Op Den Camp H."/>
            <person name="Overmann J."/>
            <person name="Amann R."/>
            <person name="Jetten M.S.M."/>
            <person name="Mascher T."/>
            <person name="Medema M.H."/>
            <person name="Devos D.P."/>
            <person name="Kaster A.-K."/>
            <person name="Ovreas L."/>
            <person name="Rohde M."/>
            <person name="Galperin M.Y."/>
            <person name="Jogler C."/>
        </authorList>
    </citation>
    <scope>NUCLEOTIDE SEQUENCE [LARGE SCALE GENOMIC DNA]</scope>
    <source>
        <strain evidence="2 3">Pla108</strain>
    </source>
</reference>
<evidence type="ECO:0000256" key="1">
    <source>
        <dbReference type="SAM" id="MobiDB-lite"/>
    </source>
</evidence>
<gene>
    <name evidence="2" type="ORF">Pla108_24510</name>
</gene>
<accession>A0A5C6ABD7</accession>
<feature type="region of interest" description="Disordered" evidence="1">
    <location>
        <begin position="122"/>
        <end position="141"/>
    </location>
</feature>
<comment type="caution">
    <text evidence="2">The sequence shown here is derived from an EMBL/GenBank/DDBJ whole genome shotgun (WGS) entry which is preliminary data.</text>
</comment>
<name>A0A5C6ABD7_9BACT</name>
<protein>
    <submittedName>
        <fullName evidence="2">Uncharacterized protein</fullName>
    </submittedName>
</protein>
<keyword evidence="3" id="KW-1185">Reference proteome</keyword>
<evidence type="ECO:0000313" key="3">
    <source>
        <dbReference type="Proteomes" id="UP000317421"/>
    </source>
</evidence>